<dbReference type="InterPro" id="IPR038085">
    <property type="entry name" value="Rnp2-like_sf"/>
</dbReference>
<dbReference type="GO" id="GO:0004526">
    <property type="term" value="F:ribonuclease P activity"/>
    <property type="evidence" value="ECO:0007669"/>
    <property type="project" value="UniProtKB-UniRule"/>
</dbReference>
<keyword evidence="8" id="KW-1185">Reference proteome</keyword>
<dbReference type="PANTHER" id="PTHR15441:SF2">
    <property type="entry name" value="RIBONUCLEASE P_MRP PROTEIN SUBUNIT POP5"/>
    <property type="match status" value="1"/>
</dbReference>
<dbReference type="Gene3D" id="3.30.70.3250">
    <property type="entry name" value="Ribonuclease P, Pop5 subunit"/>
    <property type="match status" value="1"/>
</dbReference>
<comment type="caution">
    <text evidence="7">The sequence shown here is derived from an EMBL/GenBank/DDBJ whole genome shotgun (WGS) entry which is preliminary data.</text>
</comment>
<dbReference type="PATRIC" id="fig|1204725.3.peg.1488"/>
<proteinExistence type="inferred from homology"/>
<dbReference type="RefSeq" id="WP_004030787.1">
    <property type="nucleotide sequence ID" value="NZ_AMPO01000006.1"/>
</dbReference>
<dbReference type="GO" id="GO:0030677">
    <property type="term" value="C:ribonuclease P complex"/>
    <property type="evidence" value="ECO:0007669"/>
    <property type="project" value="UniProtKB-UniRule"/>
</dbReference>
<dbReference type="InterPro" id="IPR016434">
    <property type="entry name" value="Rnp2_archaea"/>
</dbReference>
<dbReference type="GO" id="GO:0005737">
    <property type="term" value="C:cytoplasm"/>
    <property type="evidence" value="ECO:0007669"/>
    <property type="project" value="UniProtKB-SubCell"/>
</dbReference>
<evidence type="ECO:0000256" key="6">
    <source>
        <dbReference type="HAMAP-Rule" id="MF_00755"/>
    </source>
</evidence>
<keyword evidence="3 6" id="KW-0540">Nuclease</keyword>
<dbReference type="GO" id="GO:0001682">
    <property type="term" value="P:tRNA 5'-leader removal"/>
    <property type="evidence" value="ECO:0007669"/>
    <property type="project" value="UniProtKB-UniRule"/>
</dbReference>
<dbReference type="EC" id="3.1.26.5" evidence="6"/>
<keyword evidence="1 6" id="KW-0963">Cytoplasm</keyword>
<comment type="catalytic activity">
    <reaction evidence="6">
        <text>Endonucleolytic cleavage of RNA, removing 5'-extranucleotides from tRNA precursor.</text>
        <dbReference type="EC" id="3.1.26.5"/>
    </reaction>
</comment>
<dbReference type="InterPro" id="IPR002759">
    <property type="entry name" value="Pop5/Rpp14/Rnp2-like"/>
</dbReference>
<comment type="subunit">
    <text evidence="6">Consists of a catalytic RNA component and at least 4-5 protein subunits.</text>
</comment>
<evidence type="ECO:0000256" key="1">
    <source>
        <dbReference type="ARBA" id="ARBA00022490"/>
    </source>
</evidence>
<dbReference type="SUPFAM" id="SSF160350">
    <property type="entry name" value="Rnp2-like"/>
    <property type="match status" value="1"/>
</dbReference>
<evidence type="ECO:0000256" key="2">
    <source>
        <dbReference type="ARBA" id="ARBA00022694"/>
    </source>
</evidence>
<evidence type="ECO:0000256" key="3">
    <source>
        <dbReference type="ARBA" id="ARBA00022722"/>
    </source>
</evidence>
<gene>
    <name evidence="6" type="primary">rnp2</name>
    <name evidence="7" type="ORF">A994_07411</name>
</gene>
<evidence type="ECO:0000256" key="4">
    <source>
        <dbReference type="ARBA" id="ARBA00022759"/>
    </source>
</evidence>
<comment type="subcellular location">
    <subcellularLocation>
        <location evidence="6">Cytoplasm</location>
    </subcellularLocation>
</comment>
<evidence type="ECO:0000313" key="7">
    <source>
        <dbReference type="EMBL" id="EKF85541.1"/>
    </source>
</evidence>
<dbReference type="Proteomes" id="UP000007360">
    <property type="component" value="Unassembled WGS sequence"/>
</dbReference>
<dbReference type="Pfam" id="PF01900">
    <property type="entry name" value="RNase_P_Rpp14"/>
    <property type="match status" value="1"/>
</dbReference>
<dbReference type="HAMAP" id="MF_00755">
    <property type="entry name" value="RNase_P_2"/>
    <property type="match status" value="1"/>
</dbReference>
<dbReference type="AlphaFoldDB" id="K2QC32"/>
<evidence type="ECO:0000313" key="8">
    <source>
        <dbReference type="Proteomes" id="UP000007360"/>
    </source>
</evidence>
<dbReference type="PANTHER" id="PTHR15441">
    <property type="entry name" value="RIBONUCLEASE P PROTEIN SUBUNIT P14"/>
    <property type="match status" value="1"/>
</dbReference>
<dbReference type="EMBL" id="AMPO01000006">
    <property type="protein sequence ID" value="EKF85541.1"/>
    <property type="molecule type" value="Genomic_DNA"/>
</dbReference>
<accession>K2QC32</accession>
<dbReference type="OrthoDB" id="19261at2157"/>
<protein>
    <recommendedName>
        <fullName evidence="6">Ribonuclease P protein component 2</fullName>
        <shortName evidence="6">RNase P component 2</shortName>
        <ecNumber evidence="6">3.1.26.5</ecNumber>
    </recommendedName>
    <alternativeName>
        <fullName evidence="6">Pop5</fullName>
    </alternativeName>
</protein>
<evidence type="ECO:0000256" key="5">
    <source>
        <dbReference type="ARBA" id="ARBA00022801"/>
    </source>
</evidence>
<sequence length="132" mass="14724">MKLKILPTHLRDKKRYLAFEAFSEIPLQRDDVISLVTESSLNLYGACGTSQLGLWVVKVWNCPDTGSCYPVNGKHVVKGIIRCKREELDRARAVLPTITKFHGKNVVFHTLGISGTIKAAITNFIKLKAADE</sequence>
<comment type="similarity">
    <text evidence="6">Belongs to the eukaryotic/archaeal RNase P protein component 2 family.</text>
</comment>
<keyword evidence="4 6" id="KW-0255">Endonuclease</keyword>
<name>K2QC32_METFP</name>
<keyword evidence="5 6" id="KW-0378">Hydrolase</keyword>
<dbReference type="PIRSF" id="PIRSF004952">
    <property type="entry name" value="RNase_P_2"/>
    <property type="match status" value="1"/>
</dbReference>
<organism evidence="7 8">
    <name type="scientific">Methanobacterium formicicum (strain DSM 3637 / PP1)</name>
    <dbReference type="NCBI Taxonomy" id="1204725"/>
    <lineage>
        <taxon>Archaea</taxon>
        <taxon>Methanobacteriati</taxon>
        <taxon>Methanobacteriota</taxon>
        <taxon>Methanomada group</taxon>
        <taxon>Methanobacteria</taxon>
        <taxon>Methanobacteriales</taxon>
        <taxon>Methanobacteriaceae</taxon>
        <taxon>Methanobacterium</taxon>
    </lineage>
</organism>
<reference evidence="7 8" key="1">
    <citation type="journal article" date="2012" name="J. Bacteriol.">
        <title>Draft genome sequence of Methanobacterium formicicum DSM 3637, an archaebacterium isolated from the methane producer amoeba Pelomyxa palustris.</title>
        <authorList>
            <person name="Gutierrez G."/>
        </authorList>
    </citation>
    <scope>NUCLEOTIDE SEQUENCE [LARGE SCALE GENOMIC DNA]</scope>
    <source>
        <strain evidence="8">DSM 3637 / PP1</strain>
    </source>
</reference>
<keyword evidence="2 6" id="KW-0819">tRNA processing</keyword>
<comment type="function">
    <text evidence="6">Part of ribonuclease P, a protein complex that generates mature tRNA molecules by cleaving their 5'-ends.</text>
</comment>